<evidence type="ECO:0000259" key="1">
    <source>
        <dbReference type="Pfam" id="PF17838"/>
    </source>
</evidence>
<dbReference type="GeneID" id="20196783"/>
<feature type="domain" description="ARHGEF1-like PH" evidence="1">
    <location>
        <begin position="38"/>
        <end position="97"/>
    </location>
</feature>
<proteinExistence type="predicted"/>
<sequence length="98" mass="11485">KSILNFVNHCIEEAENHQKLINMQKRLDKRAIEASTDPNLAEFKKLDLTRHRLIFDGPMTWKLSKNKQVDIHAILLEDFMVLLQKVPDSERLVLKAHN</sequence>
<dbReference type="PANTHER" id="PTHR45872:SF2">
    <property type="entry name" value="RHO GUANINE NUCLEOTIDE EXCHANGE FACTOR 2, ISOFORM D"/>
    <property type="match status" value="1"/>
</dbReference>
<dbReference type="AlphaFoldDB" id="T1EJN3"/>
<dbReference type="EMBL" id="AMQM01005608">
    <property type="status" value="NOT_ANNOTATED_CDS"/>
    <property type="molecule type" value="Genomic_DNA"/>
</dbReference>
<protein>
    <recommendedName>
        <fullName evidence="1">ARHGEF1-like PH domain-containing protein</fullName>
    </recommendedName>
</protein>
<dbReference type="EMBL" id="KB097026">
    <property type="protein sequence ID" value="ESN99987.1"/>
    <property type="molecule type" value="Genomic_DNA"/>
</dbReference>
<dbReference type="KEGG" id="hro:HELRODRAFT_145845"/>
<dbReference type="EnsemblMetazoa" id="HelroT145845">
    <property type="protein sequence ID" value="HelroP145845"/>
    <property type="gene ID" value="HelroG145845"/>
</dbReference>
<dbReference type="eggNOG" id="KOG3520">
    <property type="taxonomic scope" value="Eukaryota"/>
</dbReference>
<dbReference type="RefSeq" id="XP_009021992.1">
    <property type="nucleotide sequence ID" value="XM_009023744.1"/>
</dbReference>
<dbReference type="InterPro" id="IPR041020">
    <property type="entry name" value="PH_16"/>
</dbReference>
<dbReference type="CTD" id="20196783"/>
<accession>T1EJN3</accession>
<dbReference type="InterPro" id="IPR011993">
    <property type="entry name" value="PH-like_dom_sf"/>
</dbReference>
<dbReference type="Gene3D" id="2.30.29.30">
    <property type="entry name" value="Pleckstrin-homology domain (PH domain)/Phosphotyrosine-binding domain (PTB)"/>
    <property type="match status" value="1"/>
</dbReference>
<dbReference type="OMA" id="NHCIEEA"/>
<dbReference type="STRING" id="6412.T1EJN3"/>
<evidence type="ECO:0000313" key="2">
    <source>
        <dbReference type="EMBL" id="ESN99987.1"/>
    </source>
</evidence>
<reference evidence="4" key="1">
    <citation type="submission" date="2012-12" db="EMBL/GenBank/DDBJ databases">
        <authorList>
            <person name="Hellsten U."/>
            <person name="Grimwood J."/>
            <person name="Chapman J.A."/>
            <person name="Shapiro H."/>
            <person name="Aerts A."/>
            <person name="Otillar R.P."/>
            <person name="Terry A.Y."/>
            <person name="Boore J.L."/>
            <person name="Simakov O."/>
            <person name="Marletaz F."/>
            <person name="Cho S.-J."/>
            <person name="Edsinger-Gonzales E."/>
            <person name="Havlak P."/>
            <person name="Kuo D.-H."/>
            <person name="Larsson T."/>
            <person name="Lv J."/>
            <person name="Arendt D."/>
            <person name="Savage R."/>
            <person name="Osoegawa K."/>
            <person name="de Jong P."/>
            <person name="Lindberg D.R."/>
            <person name="Seaver E.C."/>
            <person name="Weisblat D.A."/>
            <person name="Putnam N.H."/>
            <person name="Grigoriev I.V."/>
            <person name="Rokhsar D.S."/>
        </authorList>
    </citation>
    <scope>NUCLEOTIDE SEQUENCE</scope>
</reference>
<evidence type="ECO:0000313" key="4">
    <source>
        <dbReference type="Proteomes" id="UP000015101"/>
    </source>
</evidence>
<gene>
    <name evidence="3" type="primary">20196783</name>
    <name evidence="2" type="ORF">HELRODRAFT_145845</name>
</gene>
<keyword evidence="4" id="KW-1185">Reference proteome</keyword>
<dbReference type="Proteomes" id="UP000015101">
    <property type="component" value="Unassembled WGS sequence"/>
</dbReference>
<reference evidence="2 4" key="2">
    <citation type="journal article" date="2013" name="Nature">
        <title>Insights into bilaterian evolution from three spiralian genomes.</title>
        <authorList>
            <person name="Simakov O."/>
            <person name="Marletaz F."/>
            <person name="Cho S.J."/>
            <person name="Edsinger-Gonzales E."/>
            <person name="Havlak P."/>
            <person name="Hellsten U."/>
            <person name="Kuo D.H."/>
            <person name="Larsson T."/>
            <person name="Lv J."/>
            <person name="Arendt D."/>
            <person name="Savage R."/>
            <person name="Osoegawa K."/>
            <person name="de Jong P."/>
            <person name="Grimwood J."/>
            <person name="Chapman J.A."/>
            <person name="Shapiro H."/>
            <person name="Aerts A."/>
            <person name="Otillar R.P."/>
            <person name="Terry A.Y."/>
            <person name="Boore J.L."/>
            <person name="Grigoriev I.V."/>
            <person name="Lindberg D.R."/>
            <person name="Seaver E.C."/>
            <person name="Weisblat D.A."/>
            <person name="Putnam N.H."/>
            <person name="Rokhsar D.S."/>
        </authorList>
    </citation>
    <scope>NUCLEOTIDE SEQUENCE</scope>
</reference>
<dbReference type="SUPFAM" id="SSF50729">
    <property type="entry name" value="PH domain-like"/>
    <property type="match status" value="1"/>
</dbReference>
<dbReference type="Pfam" id="PF17838">
    <property type="entry name" value="PH_16"/>
    <property type="match status" value="1"/>
</dbReference>
<dbReference type="PANTHER" id="PTHR45872">
    <property type="entry name" value="RHO GUANINE NUCLEOTIDE EXCHANGE FACTOR 2, ISOFORM D"/>
    <property type="match status" value="1"/>
</dbReference>
<dbReference type="OrthoDB" id="2272012at2759"/>
<name>T1EJN3_HELRO</name>
<organism evidence="3 4">
    <name type="scientific">Helobdella robusta</name>
    <name type="common">Californian leech</name>
    <dbReference type="NCBI Taxonomy" id="6412"/>
    <lineage>
        <taxon>Eukaryota</taxon>
        <taxon>Metazoa</taxon>
        <taxon>Spiralia</taxon>
        <taxon>Lophotrochozoa</taxon>
        <taxon>Annelida</taxon>
        <taxon>Clitellata</taxon>
        <taxon>Hirudinea</taxon>
        <taxon>Rhynchobdellida</taxon>
        <taxon>Glossiphoniidae</taxon>
        <taxon>Helobdella</taxon>
    </lineage>
</organism>
<dbReference type="HOGENOM" id="CLU_2339468_0_0_1"/>
<reference evidence="3" key="3">
    <citation type="submission" date="2015-06" db="UniProtKB">
        <authorList>
            <consortium name="EnsemblMetazoa"/>
        </authorList>
    </citation>
    <scope>IDENTIFICATION</scope>
</reference>
<evidence type="ECO:0000313" key="3">
    <source>
        <dbReference type="EnsemblMetazoa" id="HelroP145845"/>
    </source>
</evidence>
<dbReference type="InParanoid" id="T1EJN3"/>